<protein>
    <submittedName>
        <fullName evidence="1">Uncharacterized protein</fullName>
    </submittedName>
</protein>
<dbReference type="AlphaFoldDB" id="A0A4R3RBG9"/>
<accession>A0A4R3RBG9</accession>
<evidence type="ECO:0000313" key="2">
    <source>
        <dbReference type="Proteomes" id="UP000295507"/>
    </source>
</evidence>
<reference evidence="1 2" key="1">
    <citation type="submission" date="2019-03" db="EMBL/GenBank/DDBJ databases">
        <title>Genomic Encyclopedia of Type Strains, Phase IV (KMG-V): Genome sequencing to study the core and pangenomes of soil and plant-associated prokaryotes.</title>
        <authorList>
            <person name="Whitman W."/>
        </authorList>
    </citation>
    <scope>NUCLEOTIDE SEQUENCE [LARGE SCALE GENOMIC DNA]</scope>
    <source>
        <strain evidence="1 2">IE4868</strain>
    </source>
</reference>
<organism evidence="1 2">
    <name type="scientific">Rhizobium azibense</name>
    <dbReference type="NCBI Taxonomy" id="1136135"/>
    <lineage>
        <taxon>Bacteria</taxon>
        <taxon>Pseudomonadati</taxon>
        <taxon>Pseudomonadota</taxon>
        <taxon>Alphaproteobacteria</taxon>
        <taxon>Hyphomicrobiales</taxon>
        <taxon>Rhizobiaceae</taxon>
        <taxon>Rhizobium/Agrobacterium group</taxon>
        <taxon>Rhizobium</taxon>
    </lineage>
</organism>
<evidence type="ECO:0000313" key="1">
    <source>
        <dbReference type="EMBL" id="TCU31784.1"/>
    </source>
</evidence>
<name>A0A4R3RBG9_9HYPH</name>
<dbReference type="Proteomes" id="UP000295507">
    <property type="component" value="Unassembled WGS sequence"/>
</dbReference>
<dbReference type="EMBL" id="SMBK01000024">
    <property type="protein sequence ID" value="TCU31784.1"/>
    <property type="molecule type" value="Genomic_DNA"/>
</dbReference>
<sequence>MDTGTPRNRLAFDVTHRRCCRSLCHFPFANPIAPPVRAAPISLRRLDDSVGNLSVHNLFSARGNLPLQDLARLRIDGRDWSRNDYAHCRTGEIGRSHSDLFRNARKCMVSLCCW</sequence>
<comment type="caution">
    <text evidence="1">The sequence shown here is derived from an EMBL/GenBank/DDBJ whole genome shotgun (WGS) entry which is preliminary data.</text>
</comment>
<gene>
    <name evidence="1" type="ORF">EV129_12417</name>
</gene>
<proteinExistence type="predicted"/>